<evidence type="ECO:0000313" key="3">
    <source>
        <dbReference type="EMBL" id="KEP26769.1"/>
    </source>
</evidence>
<dbReference type="GO" id="GO:0042802">
    <property type="term" value="F:identical protein binding"/>
    <property type="evidence" value="ECO:0007669"/>
    <property type="project" value="TreeGrafter"/>
</dbReference>
<feature type="transmembrane region" description="Helical" evidence="1">
    <location>
        <begin position="85"/>
        <end position="102"/>
    </location>
</feature>
<keyword evidence="4" id="KW-1185">Reference proteome</keyword>
<dbReference type="PANTHER" id="PTHR40448:SF1">
    <property type="entry name" value="TWO-COMPONENT SENSOR HISTIDINE KINASE"/>
    <property type="match status" value="1"/>
</dbReference>
<dbReference type="Gene3D" id="3.30.565.10">
    <property type="entry name" value="Histidine kinase-like ATPase, C-terminal domain"/>
    <property type="match status" value="1"/>
</dbReference>
<dbReference type="eggNOG" id="COG3290">
    <property type="taxonomic scope" value="Bacteria"/>
</dbReference>
<dbReference type="PANTHER" id="PTHR40448">
    <property type="entry name" value="TWO-COMPONENT SENSOR HISTIDINE KINASE"/>
    <property type="match status" value="1"/>
</dbReference>
<dbReference type="SUPFAM" id="SSF55874">
    <property type="entry name" value="ATPase domain of HSP90 chaperone/DNA topoisomerase II/histidine kinase"/>
    <property type="match status" value="1"/>
</dbReference>
<keyword evidence="1" id="KW-0812">Transmembrane</keyword>
<proteinExistence type="predicted"/>
<keyword evidence="1" id="KW-0472">Membrane</keyword>
<protein>
    <submittedName>
        <fullName evidence="3">Histidine kinase</fullName>
    </submittedName>
</protein>
<gene>
    <name evidence="3" type="ORF">BA70_17965</name>
</gene>
<dbReference type="EMBL" id="JOTP01000007">
    <property type="protein sequence ID" value="KEP26769.1"/>
    <property type="molecule type" value="Genomic_DNA"/>
</dbReference>
<dbReference type="SMART" id="SM00387">
    <property type="entry name" value="HATPase_c"/>
    <property type="match status" value="1"/>
</dbReference>
<keyword evidence="3" id="KW-0418">Kinase</keyword>
<reference evidence="3 4" key="1">
    <citation type="submission" date="2012-09" db="EMBL/GenBank/DDBJ databases">
        <title>Genome Sequence of Bacillus sp. DW5-4.</title>
        <authorList>
            <person name="Lai Q."/>
            <person name="Liu Y."/>
            <person name="Shao Z."/>
        </authorList>
    </citation>
    <scope>NUCLEOTIDE SEQUENCE [LARGE SCALE GENOMIC DNA]</scope>
    <source>
        <strain evidence="3 4">DW5-4</strain>
    </source>
</reference>
<dbReference type="Pfam" id="PF14501">
    <property type="entry name" value="HATPase_c_5"/>
    <property type="match status" value="1"/>
</dbReference>
<dbReference type="InterPro" id="IPR032834">
    <property type="entry name" value="NatK-like_C"/>
</dbReference>
<sequence length="324" mass="36498">MNAFYLGFRIYALIWLGLSFRATAEAFLPLTSVVLWLLTFCVICLYTFFIYKRFWPSISGYVILGAFVLITCAGLSLFLPQGNGLGHLLAFMIMITADLLSLKMMQTEHRLNGRLQELTNAESRTNELLLELRSKHHETARHLNAFSTSNDEHEIKDLIQQYVKHFPWIKGENAYLASTLHPFFQRAEKEDIALSLDLQAPFSSLPFSKADQVSFTGNLLDNALDAAIEAKQAGKEASISVTTSIRSGLFLIHCENSTKGMEKHLLDHLFKTFGRSTKGGEHQGMGTYIIHQLVGKADGMLDFTYRSPNFRLVIKIPLTGDIKK</sequence>
<evidence type="ECO:0000313" key="4">
    <source>
        <dbReference type="Proteomes" id="UP000028091"/>
    </source>
</evidence>
<dbReference type="RefSeq" id="WP_034320555.1">
    <property type="nucleotide sequence ID" value="NZ_JOTP01000007.1"/>
</dbReference>
<evidence type="ECO:0000256" key="1">
    <source>
        <dbReference type="SAM" id="Phobius"/>
    </source>
</evidence>
<dbReference type="AlphaFoldDB" id="A0A081LBZ3"/>
<comment type="caution">
    <text evidence="3">The sequence shown here is derived from an EMBL/GenBank/DDBJ whole genome shotgun (WGS) entry which is preliminary data.</text>
</comment>
<organism evidence="3 4">
    <name type="scientific">Bacillus zhangzhouensis</name>
    <dbReference type="NCBI Taxonomy" id="1178540"/>
    <lineage>
        <taxon>Bacteria</taxon>
        <taxon>Bacillati</taxon>
        <taxon>Bacillota</taxon>
        <taxon>Bacilli</taxon>
        <taxon>Bacillales</taxon>
        <taxon>Bacillaceae</taxon>
        <taxon>Bacillus</taxon>
    </lineage>
</organism>
<dbReference type="InterPro" id="IPR036890">
    <property type="entry name" value="HATPase_C_sf"/>
</dbReference>
<dbReference type="GO" id="GO:0016301">
    <property type="term" value="F:kinase activity"/>
    <property type="evidence" value="ECO:0007669"/>
    <property type="project" value="UniProtKB-KW"/>
</dbReference>
<dbReference type="OrthoDB" id="1634477at2"/>
<feature type="transmembrane region" description="Helical" evidence="1">
    <location>
        <begin position="58"/>
        <end position="79"/>
    </location>
</feature>
<feature type="domain" description="Histidine kinase/HSP90-like ATPase" evidence="2">
    <location>
        <begin position="211"/>
        <end position="320"/>
    </location>
</feature>
<accession>A0A081LBZ3</accession>
<keyword evidence="3" id="KW-0808">Transferase</keyword>
<feature type="transmembrane region" description="Helical" evidence="1">
    <location>
        <begin position="34"/>
        <end position="51"/>
    </location>
</feature>
<keyword evidence="1" id="KW-1133">Transmembrane helix</keyword>
<dbReference type="Proteomes" id="UP000028091">
    <property type="component" value="Unassembled WGS sequence"/>
</dbReference>
<dbReference type="InterPro" id="IPR003594">
    <property type="entry name" value="HATPase_dom"/>
</dbReference>
<evidence type="ECO:0000259" key="2">
    <source>
        <dbReference type="SMART" id="SM00387"/>
    </source>
</evidence>
<name>A0A081LBZ3_9BACI</name>